<comment type="caution">
    <text evidence="2">The sequence shown here is derived from an EMBL/GenBank/DDBJ whole genome shotgun (WGS) entry which is preliminary data.</text>
</comment>
<dbReference type="EMBL" id="JACNJN010000151">
    <property type="protein sequence ID" value="MBC8336287.1"/>
    <property type="molecule type" value="Genomic_DNA"/>
</dbReference>
<gene>
    <name evidence="2" type="ORF">H8E29_13555</name>
</gene>
<protein>
    <recommendedName>
        <fullName evidence="4">DUF2127 domain-containing protein</fullName>
    </recommendedName>
</protein>
<feature type="transmembrane region" description="Helical" evidence="1">
    <location>
        <begin position="134"/>
        <end position="151"/>
    </location>
</feature>
<reference evidence="2 3" key="1">
    <citation type="submission" date="2020-08" db="EMBL/GenBank/DDBJ databases">
        <title>Bridging the membrane lipid divide: bacteria of the FCB group superphylum have the potential to synthesize archaeal ether lipids.</title>
        <authorList>
            <person name="Villanueva L."/>
            <person name="Von Meijenfeldt F.A.B."/>
            <person name="Westbye A.B."/>
            <person name="Yadav S."/>
            <person name="Hopmans E.C."/>
            <person name="Dutilh B.E."/>
            <person name="Sinninghe Damste J.S."/>
        </authorList>
    </citation>
    <scope>NUCLEOTIDE SEQUENCE [LARGE SCALE GENOMIC DNA]</scope>
    <source>
        <strain evidence="2">NIOZ-UU36</strain>
    </source>
</reference>
<evidence type="ECO:0008006" key="4">
    <source>
        <dbReference type="Google" id="ProtNLM"/>
    </source>
</evidence>
<sequence>MNETHPNSEEMNALMALAGLQRQVKSGASNYYWIAALSVINSLGALFDAGINFVIGLGFTQLVDGIAWGIAESIPDSATLIRALGIITSVGISILFVVFGYFAIKGHRWAFIVGMILYALDGFLLLAFQDWFGFGFHLFLLWGLFSGLKALKKLENFLPKNPADSAFPTDIEIN</sequence>
<evidence type="ECO:0000256" key="1">
    <source>
        <dbReference type="SAM" id="Phobius"/>
    </source>
</evidence>
<keyword evidence="1" id="KW-0472">Membrane</keyword>
<accession>A0A8J6NM57</accession>
<organism evidence="2 3">
    <name type="scientific">Candidatus Desulfolinea nitratireducens</name>
    <dbReference type="NCBI Taxonomy" id="2841698"/>
    <lineage>
        <taxon>Bacteria</taxon>
        <taxon>Bacillati</taxon>
        <taxon>Chloroflexota</taxon>
        <taxon>Anaerolineae</taxon>
        <taxon>Anaerolineales</taxon>
        <taxon>Anaerolineales incertae sedis</taxon>
        <taxon>Candidatus Desulfolinea</taxon>
    </lineage>
</organism>
<keyword evidence="1" id="KW-0812">Transmembrane</keyword>
<evidence type="ECO:0000313" key="2">
    <source>
        <dbReference type="EMBL" id="MBC8336287.1"/>
    </source>
</evidence>
<feature type="transmembrane region" description="Helical" evidence="1">
    <location>
        <begin position="109"/>
        <end position="128"/>
    </location>
</feature>
<proteinExistence type="predicted"/>
<name>A0A8J6NM57_9CHLR</name>
<dbReference type="AlphaFoldDB" id="A0A8J6NM57"/>
<feature type="transmembrane region" description="Helical" evidence="1">
    <location>
        <begin position="31"/>
        <end position="59"/>
    </location>
</feature>
<dbReference type="Proteomes" id="UP000614469">
    <property type="component" value="Unassembled WGS sequence"/>
</dbReference>
<evidence type="ECO:0000313" key="3">
    <source>
        <dbReference type="Proteomes" id="UP000614469"/>
    </source>
</evidence>
<feature type="transmembrane region" description="Helical" evidence="1">
    <location>
        <begin position="79"/>
        <end position="102"/>
    </location>
</feature>
<keyword evidence="1" id="KW-1133">Transmembrane helix</keyword>